<evidence type="ECO:0000313" key="1">
    <source>
        <dbReference type="EMBL" id="HIQ94972.1"/>
    </source>
</evidence>
<dbReference type="Pfam" id="PF09572">
    <property type="entry name" value="RE_XamI"/>
    <property type="match status" value="1"/>
</dbReference>
<sequence>MPINKDNPEQWLDDIDASVAYYNEWFMTFAPEAFRDTRAATSHQVDKALAVTKNLTDLTPQVLMESPDILPILRMATCPPIARDRLMGIAGLSKNLISKMEDPVNPSIPPRMPKEDLMEQLDRLLSIIQKMADPDLFLWLSENRQPTESEKQRAAAVIADRLCGNITDPIIRNAQEKRQLTALRQYLKHKGYSQVDSAKGVRFNELKPGEFSFRMNIPVYLNRGSERQYGIHIPINAVVQPLSSRRGDFPLLLEAKSAGDFTNVNKRRKEEAQKMQQLRNTYGPNVRFVLFLCGYFDAGYLGYEASEGIDWIWEHRIDDLEEYL</sequence>
<name>A0A9D1CZH4_9FIRM</name>
<proteinExistence type="predicted"/>
<protein>
    <submittedName>
        <fullName evidence="1">XamI family restriction endonuclease</fullName>
    </submittedName>
</protein>
<dbReference type="InterPro" id="IPR019072">
    <property type="entry name" value="Restrct_endonuc_II_XamI"/>
</dbReference>
<reference evidence="1" key="1">
    <citation type="submission" date="2020-10" db="EMBL/GenBank/DDBJ databases">
        <authorList>
            <person name="Gilroy R."/>
        </authorList>
    </citation>
    <scope>NUCLEOTIDE SEQUENCE</scope>
    <source>
        <strain evidence="1">ChiSjej3B21-11622</strain>
    </source>
</reference>
<keyword evidence="1" id="KW-0255">Endonuclease</keyword>
<gene>
    <name evidence="1" type="ORF">IAB26_00225</name>
</gene>
<dbReference type="AlphaFoldDB" id="A0A9D1CZH4"/>
<keyword evidence="1" id="KW-0378">Hydrolase</keyword>
<keyword evidence="1" id="KW-0540">Nuclease</keyword>
<evidence type="ECO:0000313" key="2">
    <source>
        <dbReference type="Proteomes" id="UP000886886"/>
    </source>
</evidence>
<dbReference type="EMBL" id="DVFT01000002">
    <property type="protein sequence ID" value="HIQ94972.1"/>
    <property type="molecule type" value="Genomic_DNA"/>
</dbReference>
<dbReference type="GO" id="GO:0003677">
    <property type="term" value="F:DNA binding"/>
    <property type="evidence" value="ECO:0007669"/>
    <property type="project" value="InterPro"/>
</dbReference>
<accession>A0A9D1CZH4</accession>
<dbReference type="Proteomes" id="UP000886886">
    <property type="component" value="Unassembled WGS sequence"/>
</dbReference>
<organism evidence="1 2">
    <name type="scientific">Candidatus Limivivens merdigallinarum</name>
    <dbReference type="NCBI Taxonomy" id="2840859"/>
    <lineage>
        <taxon>Bacteria</taxon>
        <taxon>Bacillati</taxon>
        <taxon>Bacillota</taxon>
        <taxon>Clostridia</taxon>
        <taxon>Lachnospirales</taxon>
        <taxon>Lachnospiraceae</taxon>
        <taxon>Lachnospiraceae incertae sedis</taxon>
        <taxon>Candidatus Limivivens</taxon>
    </lineage>
</organism>
<dbReference type="GO" id="GO:0009307">
    <property type="term" value="P:DNA restriction-modification system"/>
    <property type="evidence" value="ECO:0007669"/>
    <property type="project" value="InterPro"/>
</dbReference>
<comment type="caution">
    <text evidence="1">The sequence shown here is derived from an EMBL/GenBank/DDBJ whole genome shotgun (WGS) entry which is preliminary data.</text>
</comment>
<dbReference type="GO" id="GO:0009036">
    <property type="term" value="F:type II site-specific deoxyribonuclease activity"/>
    <property type="evidence" value="ECO:0007669"/>
    <property type="project" value="InterPro"/>
</dbReference>
<reference evidence="1" key="2">
    <citation type="journal article" date="2021" name="PeerJ">
        <title>Extensive microbial diversity within the chicken gut microbiome revealed by metagenomics and culture.</title>
        <authorList>
            <person name="Gilroy R."/>
            <person name="Ravi A."/>
            <person name="Getino M."/>
            <person name="Pursley I."/>
            <person name="Horton D.L."/>
            <person name="Alikhan N.F."/>
            <person name="Baker D."/>
            <person name="Gharbi K."/>
            <person name="Hall N."/>
            <person name="Watson M."/>
            <person name="Adriaenssens E.M."/>
            <person name="Foster-Nyarko E."/>
            <person name="Jarju S."/>
            <person name="Secka A."/>
            <person name="Antonio M."/>
            <person name="Oren A."/>
            <person name="Chaudhuri R.R."/>
            <person name="La Ragione R."/>
            <person name="Hildebrand F."/>
            <person name="Pallen M.J."/>
        </authorList>
    </citation>
    <scope>NUCLEOTIDE SEQUENCE</scope>
    <source>
        <strain evidence="1">ChiSjej3B21-11622</strain>
    </source>
</reference>